<keyword evidence="2" id="KW-1185">Reference proteome</keyword>
<gene>
    <name evidence="1" type="ORF">DFH08DRAFT_187072</name>
</gene>
<evidence type="ECO:0000313" key="2">
    <source>
        <dbReference type="Proteomes" id="UP001218218"/>
    </source>
</evidence>
<proteinExistence type="predicted"/>
<sequence>MALNLNYAANTYLAVTLPASSSYLQAPASLGLLHPGVAHVGQVGAMADVQLVSVPKDEWEVSEAKRAEILAAFKAVGRVDVQEPKQRAKRGGDEL</sequence>
<comment type="caution">
    <text evidence="1">The sequence shown here is derived from an EMBL/GenBank/DDBJ whole genome shotgun (WGS) entry which is preliminary data.</text>
</comment>
<protein>
    <submittedName>
        <fullName evidence="1">Uncharacterized protein</fullName>
    </submittedName>
</protein>
<dbReference type="AlphaFoldDB" id="A0AAD7ASK0"/>
<dbReference type="Proteomes" id="UP001218218">
    <property type="component" value="Unassembled WGS sequence"/>
</dbReference>
<reference evidence="1" key="1">
    <citation type="submission" date="2023-03" db="EMBL/GenBank/DDBJ databases">
        <title>Massive genome expansion in bonnet fungi (Mycena s.s.) driven by repeated elements and novel gene families across ecological guilds.</title>
        <authorList>
            <consortium name="Lawrence Berkeley National Laboratory"/>
            <person name="Harder C.B."/>
            <person name="Miyauchi S."/>
            <person name="Viragh M."/>
            <person name="Kuo A."/>
            <person name="Thoen E."/>
            <person name="Andreopoulos B."/>
            <person name="Lu D."/>
            <person name="Skrede I."/>
            <person name="Drula E."/>
            <person name="Henrissat B."/>
            <person name="Morin E."/>
            <person name="Kohler A."/>
            <person name="Barry K."/>
            <person name="LaButti K."/>
            <person name="Morin E."/>
            <person name="Salamov A."/>
            <person name="Lipzen A."/>
            <person name="Mereny Z."/>
            <person name="Hegedus B."/>
            <person name="Baldrian P."/>
            <person name="Stursova M."/>
            <person name="Weitz H."/>
            <person name="Taylor A."/>
            <person name="Grigoriev I.V."/>
            <person name="Nagy L.G."/>
            <person name="Martin F."/>
            <person name="Kauserud H."/>
        </authorList>
    </citation>
    <scope>NUCLEOTIDE SEQUENCE</scope>
    <source>
        <strain evidence="1">CBHHK002</strain>
    </source>
</reference>
<accession>A0AAD7ASK0</accession>
<name>A0AAD7ASK0_9AGAR</name>
<dbReference type="EMBL" id="JARIHO010000002">
    <property type="protein sequence ID" value="KAJ7367186.1"/>
    <property type="molecule type" value="Genomic_DNA"/>
</dbReference>
<evidence type="ECO:0000313" key="1">
    <source>
        <dbReference type="EMBL" id="KAJ7367186.1"/>
    </source>
</evidence>
<organism evidence="1 2">
    <name type="scientific">Mycena albidolilacea</name>
    <dbReference type="NCBI Taxonomy" id="1033008"/>
    <lineage>
        <taxon>Eukaryota</taxon>
        <taxon>Fungi</taxon>
        <taxon>Dikarya</taxon>
        <taxon>Basidiomycota</taxon>
        <taxon>Agaricomycotina</taxon>
        <taxon>Agaricomycetes</taxon>
        <taxon>Agaricomycetidae</taxon>
        <taxon>Agaricales</taxon>
        <taxon>Marasmiineae</taxon>
        <taxon>Mycenaceae</taxon>
        <taxon>Mycena</taxon>
    </lineage>
</organism>